<keyword evidence="10" id="KW-1185">Reference proteome</keyword>
<evidence type="ECO:0000313" key="9">
    <source>
        <dbReference type="EnsemblMetazoa" id="XP_030848706"/>
    </source>
</evidence>
<evidence type="ECO:0000313" key="10">
    <source>
        <dbReference type="Proteomes" id="UP000007110"/>
    </source>
</evidence>
<organism evidence="9 10">
    <name type="scientific">Strongylocentrotus purpuratus</name>
    <name type="common">Purple sea urchin</name>
    <dbReference type="NCBI Taxonomy" id="7668"/>
    <lineage>
        <taxon>Eukaryota</taxon>
        <taxon>Metazoa</taxon>
        <taxon>Echinodermata</taxon>
        <taxon>Eleutherozoa</taxon>
        <taxon>Echinozoa</taxon>
        <taxon>Echinoidea</taxon>
        <taxon>Euechinoidea</taxon>
        <taxon>Echinacea</taxon>
        <taxon>Camarodonta</taxon>
        <taxon>Echinidea</taxon>
        <taxon>Strongylocentrotidae</taxon>
        <taxon>Strongylocentrotus</taxon>
    </lineage>
</organism>
<dbReference type="InterPro" id="IPR011677">
    <property type="entry name" value="TCTN1-3_dom"/>
</dbReference>
<feature type="domain" description="Tectonic-1-3" evidence="7">
    <location>
        <begin position="459"/>
        <end position="632"/>
    </location>
</feature>
<dbReference type="GeneID" id="115927248"/>
<dbReference type="InParanoid" id="A0A7M7PFZ9"/>
<dbReference type="RefSeq" id="XP_030848706.1">
    <property type="nucleotide sequence ID" value="XM_030992846.1"/>
</dbReference>
<reference evidence="10" key="1">
    <citation type="submission" date="2015-02" db="EMBL/GenBank/DDBJ databases">
        <title>Genome sequencing for Strongylocentrotus purpuratus.</title>
        <authorList>
            <person name="Murali S."/>
            <person name="Liu Y."/>
            <person name="Vee V."/>
            <person name="English A."/>
            <person name="Wang M."/>
            <person name="Skinner E."/>
            <person name="Han Y."/>
            <person name="Muzny D.M."/>
            <person name="Worley K.C."/>
            <person name="Gibbs R.A."/>
        </authorList>
    </citation>
    <scope>NUCLEOTIDE SEQUENCE</scope>
</reference>
<feature type="signal peptide" evidence="6">
    <location>
        <begin position="1"/>
        <end position="25"/>
    </location>
</feature>
<evidence type="ECO:0000259" key="7">
    <source>
        <dbReference type="Pfam" id="PF07773"/>
    </source>
</evidence>
<dbReference type="PANTHER" id="PTHR14611:SF2">
    <property type="entry name" value="TECTONIC"/>
    <property type="match status" value="1"/>
</dbReference>
<evidence type="ECO:0008006" key="11">
    <source>
        <dbReference type="Google" id="ProtNLM"/>
    </source>
</evidence>
<name>A0A7M7PFZ9_STRPU</name>
<dbReference type="OrthoDB" id="2104337at2759"/>
<comment type="similarity">
    <text evidence="1">Belongs to the tectonic family.</text>
</comment>
<proteinExistence type="inferred from homology"/>
<sequence>MAGLSADAKIVFILLFAAVKILAIAAQTTASVETTPNQQGTNNPATTATTPVQPQTTQNAETTQPQQQTTNLPTASPSTEVPANTDIGTCICDLTGNRCDVNCCCDPDCSSADVATFSQCSENAYVVEDKVCLRSSVIFNNNAEPETVDVTDPSLFCITRDNYAERNFYTVPQTVETVERFYELSDQYGSTSYAKPSEDTNATYSDFYKSGDVVYTLYESLALGQLGLPRGLTSDVCEDSNPAAYLFDQEVTCTRALTSLQTDCEQQPFLSARTYYEGFKVIGTPQFLQDNPLPSPILVNLTTAMPEAATTTPMTTPTANTPTPNPSAATLDPNATVIDEFTTLVPVTELPGYSFYDEAGLVNISIRLPVLCRIVFGFVVDCNYTMEDVPFPAYNATSGTCQDVVLEVKYIITHNSTDGLEEVEVELLLGSLTSTDLYPSQTFSTEFVKRDEVDVYPRSGNPGYVIGQPLMAGNLVEETQPDESIKQAISVGADPDSWLTVVRSSGDGTCVNDSDSRLPITFGENLRSGCIIQVSYESVSDVCGLIQATALNALNGNHPSHVATFGSSLPEVVGDWVEIFEDPISSNPVSNEQGVCNNMYMALHVEVLYANVGALANPQAKIIGVRYNYPDASGQTLRYQCIGPYCQQGAESLVQNFEVSVSVEFIDASTNPTASWAEKPAVESKLPNDFFYPFSGTSKAGKQSFNIIVHVVVLLVSILATL</sequence>
<protein>
    <recommendedName>
        <fullName evidence="11">Tectonic domain-containing protein</fullName>
    </recommendedName>
</protein>
<evidence type="ECO:0000256" key="6">
    <source>
        <dbReference type="SAM" id="SignalP"/>
    </source>
</evidence>
<feature type="chain" id="PRO_5029619113" description="Tectonic domain-containing protein" evidence="6">
    <location>
        <begin position="26"/>
        <end position="722"/>
    </location>
</feature>
<feature type="domain" description="Tectonic-1-3 N-terminal" evidence="8">
    <location>
        <begin position="70"/>
        <end position="170"/>
    </location>
</feature>
<dbReference type="EnsemblMetazoa" id="XM_030992846">
    <property type="protein sequence ID" value="XP_030848706"/>
    <property type="gene ID" value="LOC115927248"/>
</dbReference>
<dbReference type="Pfam" id="PF07773">
    <property type="entry name" value="TCTN_DUF1619"/>
    <property type="match status" value="2"/>
</dbReference>
<reference evidence="9" key="2">
    <citation type="submission" date="2021-01" db="UniProtKB">
        <authorList>
            <consortium name="EnsemblMetazoa"/>
        </authorList>
    </citation>
    <scope>IDENTIFICATION</scope>
</reference>
<dbReference type="Pfam" id="PF25752">
    <property type="entry name" value="DUF1619_N"/>
    <property type="match status" value="1"/>
</dbReference>
<dbReference type="KEGG" id="spu:115927248"/>
<feature type="domain" description="Tectonic-1-3" evidence="7">
    <location>
        <begin position="207"/>
        <end position="449"/>
    </location>
</feature>
<dbReference type="InterPro" id="IPR057724">
    <property type="entry name" value="TCTN1-3_N"/>
</dbReference>
<dbReference type="GO" id="GO:0060271">
    <property type="term" value="P:cilium assembly"/>
    <property type="evidence" value="ECO:0000318"/>
    <property type="project" value="GO_Central"/>
</dbReference>
<dbReference type="PANTHER" id="PTHR14611">
    <property type="entry name" value="TECTONIC FAMILY MEMBER"/>
    <property type="match status" value="1"/>
</dbReference>
<dbReference type="OMA" id="DGDCSPD"/>
<dbReference type="AlphaFoldDB" id="A0A7M7PFZ9"/>
<evidence type="ECO:0000256" key="4">
    <source>
        <dbReference type="ARBA" id="ARBA00023180"/>
    </source>
</evidence>
<keyword evidence="3" id="KW-0970">Cilium biogenesis/degradation</keyword>
<evidence type="ECO:0000256" key="3">
    <source>
        <dbReference type="ARBA" id="ARBA00022794"/>
    </source>
</evidence>
<dbReference type="Proteomes" id="UP000007110">
    <property type="component" value="Unassembled WGS sequence"/>
</dbReference>
<feature type="compositionally biased region" description="Low complexity" evidence="5">
    <location>
        <begin position="34"/>
        <end position="75"/>
    </location>
</feature>
<accession>A0A7M7PFZ9</accession>
<keyword evidence="4" id="KW-0325">Glycoprotein</keyword>
<evidence type="ECO:0000259" key="8">
    <source>
        <dbReference type="Pfam" id="PF25752"/>
    </source>
</evidence>
<keyword evidence="2 6" id="KW-0732">Signal</keyword>
<evidence type="ECO:0000256" key="2">
    <source>
        <dbReference type="ARBA" id="ARBA00022729"/>
    </source>
</evidence>
<feature type="region of interest" description="Disordered" evidence="5">
    <location>
        <begin position="30"/>
        <end position="80"/>
    </location>
</feature>
<dbReference type="InterPro" id="IPR040354">
    <property type="entry name" value="TCTN1-3"/>
</dbReference>
<evidence type="ECO:0000256" key="5">
    <source>
        <dbReference type="SAM" id="MobiDB-lite"/>
    </source>
</evidence>
<evidence type="ECO:0000256" key="1">
    <source>
        <dbReference type="ARBA" id="ARBA00007633"/>
    </source>
</evidence>